<dbReference type="PRINTS" id="PR00080">
    <property type="entry name" value="SDRFAMILY"/>
</dbReference>
<gene>
    <name evidence="4" type="ORF">L207DRAFT_552974</name>
</gene>
<evidence type="ECO:0000256" key="2">
    <source>
        <dbReference type="ARBA" id="ARBA00023002"/>
    </source>
</evidence>
<dbReference type="Pfam" id="PF00106">
    <property type="entry name" value="adh_short"/>
    <property type="match status" value="1"/>
</dbReference>
<name>A0A2J6RXE0_HYAVF</name>
<reference evidence="4 5" key="1">
    <citation type="submission" date="2016-04" db="EMBL/GenBank/DDBJ databases">
        <title>A degradative enzymes factory behind the ericoid mycorrhizal symbiosis.</title>
        <authorList>
            <consortium name="DOE Joint Genome Institute"/>
            <person name="Martino E."/>
            <person name="Morin E."/>
            <person name="Grelet G."/>
            <person name="Kuo A."/>
            <person name="Kohler A."/>
            <person name="Daghino S."/>
            <person name="Barry K."/>
            <person name="Choi C."/>
            <person name="Cichocki N."/>
            <person name="Clum A."/>
            <person name="Copeland A."/>
            <person name="Hainaut M."/>
            <person name="Haridas S."/>
            <person name="Labutti K."/>
            <person name="Lindquist E."/>
            <person name="Lipzen A."/>
            <person name="Khouja H.-R."/>
            <person name="Murat C."/>
            <person name="Ohm R."/>
            <person name="Olson A."/>
            <person name="Spatafora J."/>
            <person name="Veneault-Fourrey C."/>
            <person name="Henrissat B."/>
            <person name="Grigoriev I."/>
            <person name="Martin F."/>
            <person name="Perotto S."/>
        </authorList>
    </citation>
    <scope>NUCLEOTIDE SEQUENCE [LARGE SCALE GENOMIC DNA]</scope>
    <source>
        <strain evidence="4 5">F</strain>
    </source>
</reference>
<dbReference type="Gene3D" id="3.40.50.720">
    <property type="entry name" value="NAD(P)-binding Rossmann-like Domain"/>
    <property type="match status" value="1"/>
</dbReference>
<dbReference type="PANTHER" id="PTHR43976">
    <property type="entry name" value="SHORT CHAIN DEHYDROGENASE"/>
    <property type="match status" value="1"/>
</dbReference>
<sequence>MNPVNTKPYTLPPDATWLITGCSSGIGKAIATLIASKPSLRLIATARNPSTLSYLPSTHNILKLALDVTSPSSVDAAFAAAKAHWGEEFHLDVVVNNAGYSLSGDTESATEEEMHAEIETLFFGTARVTMRAVGVMRESKKEKGEWRGGVIFNISSLAGLIGLPGHAFYHAGKFAVEGWSESVAREMHPDWNINICIVEPSGVKTEFEGHSKAHAAPHPAYTDPSMPARKLEAYVNAGIKAGGGEHLMEPSAIAETIFMIAERGEKVPLRLPLGAVVWKMAKAKAEGFLGELEVLKGISGMGKEL</sequence>
<organism evidence="4 5">
    <name type="scientific">Hyaloscypha variabilis (strain UAMH 11265 / GT02V1 / F)</name>
    <name type="common">Meliniomyces variabilis</name>
    <dbReference type="NCBI Taxonomy" id="1149755"/>
    <lineage>
        <taxon>Eukaryota</taxon>
        <taxon>Fungi</taxon>
        <taxon>Dikarya</taxon>
        <taxon>Ascomycota</taxon>
        <taxon>Pezizomycotina</taxon>
        <taxon>Leotiomycetes</taxon>
        <taxon>Helotiales</taxon>
        <taxon>Hyaloscyphaceae</taxon>
        <taxon>Hyaloscypha</taxon>
        <taxon>Hyaloscypha variabilis</taxon>
    </lineage>
</organism>
<dbReference type="Proteomes" id="UP000235786">
    <property type="component" value="Unassembled WGS sequence"/>
</dbReference>
<protein>
    <submittedName>
        <fullName evidence="4">NAD(P)-binding protein</fullName>
    </submittedName>
</protein>
<dbReference type="OrthoDB" id="1274115at2759"/>
<keyword evidence="5" id="KW-1185">Reference proteome</keyword>
<evidence type="ECO:0000256" key="3">
    <source>
        <dbReference type="RuleBase" id="RU000363"/>
    </source>
</evidence>
<comment type="similarity">
    <text evidence="1 3">Belongs to the short-chain dehydrogenases/reductases (SDR) family.</text>
</comment>
<keyword evidence="2" id="KW-0560">Oxidoreductase</keyword>
<dbReference type="SUPFAM" id="SSF51735">
    <property type="entry name" value="NAD(P)-binding Rossmann-fold domains"/>
    <property type="match status" value="1"/>
</dbReference>
<evidence type="ECO:0000256" key="1">
    <source>
        <dbReference type="ARBA" id="ARBA00006484"/>
    </source>
</evidence>
<evidence type="ECO:0000313" key="5">
    <source>
        <dbReference type="Proteomes" id="UP000235786"/>
    </source>
</evidence>
<dbReference type="EMBL" id="KZ613942">
    <property type="protein sequence ID" value="PMD43179.1"/>
    <property type="molecule type" value="Genomic_DNA"/>
</dbReference>
<dbReference type="InterPro" id="IPR051911">
    <property type="entry name" value="SDR_oxidoreductase"/>
</dbReference>
<dbReference type="PRINTS" id="PR00081">
    <property type="entry name" value="GDHRDH"/>
</dbReference>
<evidence type="ECO:0000313" key="4">
    <source>
        <dbReference type="EMBL" id="PMD43179.1"/>
    </source>
</evidence>
<dbReference type="InterPro" id="IPR036291">
    <property type="entry name" value="NAD(P)-bd_dom_sf"/>
</dbReference>
<proteinExistence type="inferred from homology"/>
<dbReference type="AlphaFoldDB" id="A0A2J6RXE0"/>
<dbReference type="GO" id="GO:0016491">
    <property type="term" value="F:oxidoreductase activity"/>
    <property type="evidence" value="ECO:0007669"/>
    <property type="project" value="UniProtKB-KW"/>
</dbReference>
<dbReference type="PANTHER" id="PTHR43976:SF16">
    <property type="entry name" value="SHORT-CHAIN DEHYDROGENASE_REDUCTASE FAMILY PROTEIN"/>
    <property type="match status" value="1"/>
</dbReference>
<accession>A0A2J6RXE0</accession>
<dbReference type="InterPro" id="IPR002347">
    <property type="entry name" value="SDR_fam"/>
</dbReference>
<dbReference type="STRING" id="1149755.A0A2J6RXE0"/>